<reference evidence="1" key="1">
    <citation type="submission" date="2021-01" db="EMBL/GenBank/DDBJ databases">
        <title>Phytophthora aleatoria, a newly-described species from Pinus radiata is distinct from Phytophthora cactorum isolates based on comparative genomics.</title>
        <authorList>
            <person name="Mcdougal R."/>
            <person name="Panda P."/>
            <person name="Williams N."/>
            <person name="Studholme D.J."/>
        </authorList>
    </citation>
    <scope>NUCLEOTIDE SEQUENCE</scope>
    <source>
        <strain evidence="1">NZFS 4037</strain>
    </source>
</reference>
<evidence type="ECO:0000313" key="1">
    <source>
        <dbReference type="EMBL" id="KAG6955982.1"/>
    </source>
</evidence>
<dbReference type="Proteomes" id="UP000709295">
    <property type="component" value="Unassembled WGS sequence"/>
</dbReference>
<keyword evidence="2" id="KW-1185">Reference proteome</keyword>
<protein>
    <submittedName>
        <fullName evidence="1">Uncharacterized protein</fullName>
    </submittedName>
</protein>
<dbReference type="AlphaFoldDB" id="A0A8J5M554"/>
<proteinExistence type="predicted"/>
<evidence type="ECO:0000313" key="2">
    <source>
        <dbReference type="Proteomes" id="UP000709295"/>
    </source>
</evidence>
<sequence>MTRPAVERWVVNGMVLNDEVDMRQGQGVGRAPTMGFVLSATAVEGFGLESARNKNRQSLGTESVADRWVGYMQGEERILRSWHARRSWH</sequence>
<comment type="caution">
    <text evidence="1">The sequence shown here is derived from an EMBL/GenBank/DDBJ whole genome shotgun (WGS) entry which is preliminary data.</text>
</comment>
<accession>A0A8J5M554</accession>
<organism evidence="1 2">
    <name type="scientific">Phytophthora aleatoria</name>
    <dbReference type="NCBI Taxonomy" id="2496075"/>
    <lineage>
        <taxon>Eukaryota</taxon>
        <taxon>Sar</taxon>
        <taxon>Stramenopiles</taxon>
        <taxon>Oomycota</taxon>
        <taxon>Peronosporomycetes</taxon>
        <taxon>Peronosporales</taxon>
        <taxon>Peronosporaceae</taxon>
        <taxon>Phytophthora</taxon>
    </lineage>
</organism>
<dbReference type="EMBL" id="JAENGY010000833">
    <property type="protein sequence ID" value="KAG6955982.1"/>
    <property type="molecule type" value="Genomic_DNA"/>
</dbReference>
<gene>
    <name evidence="1" type="ORF">JG688_00011646</name>
</gene>
<name>A0A8J5M554_9STRA</name>